<dbReference type="CDD" id="cd21089">
    <property type="entry name" value="Trm112-like"/>
    <property type="match status" value="1"/>
</dbReference>
<evidence type="ECO:0000256" key="1">
    <source>
        <dbReference type="ARBA" id="ARBA00007980"/>
    </source>
</evidence>
<reference evidence="3" key="1">
    <citation type="submission" date="2014-11" db="EMBL/GenBank/DDBJ databases">
        <authorList>
            <person name="Otto D Thomas"/>
            <person name="Naeem Raeece"/>
        </authorList>
    </citation>
    <scope>NUCLEOTIDE SEQUENCE</scope>
</reference>
<dbReference type="InterPro" id="IPR005651">
    <property type="entry name" value="Trm112-like"/>
</dbReference>
<dbReference type="GO" id="GO:0070476">
    <property type="term" value="P:rRNA (guanine-N7)-methylation"/>
    <property type="evidence" value="ECO:0007669"/>
    <property type="project" value="TreeGrafter"/>
</dbReference>
<dbReference type="PANTHER" id="PTHR12773">
    <property type="entry name" value="UPF0315 PROTEIN-RELATED"/>
    <property type="match status" value="1"/>
</dbReference>
<organism evidence="3">
    <name type="scientific">Chromera velia CCMP2878</name>
    <dbReference type="NCBI Taxonomy" id="1169474"/>
    <lineage>
        <taxon>Eukaryota</taxon>
        <taxon>Sar</taxon>
        <taxon>Alveolata</taxon>
        <taxon>Colpodellida</taxon>
        <taxon>Chromeraceae</taxon>
        <taxon>Chromera</taxon>
    </lineage>
</organism>
<accession>A0A0G4ICE5</accession>
<comment type="similarity">
    <text evidence="1">Belongs to the TRM112 family.</text>
</comment>
<sequence length="180" mass="19651">MRLLTHNLLMCNRKQCKGGFPFKIVLNYSATGPAGAGGDGGDEMMVDTEPQPSSSSSSSSSAAAREPSGVPREAFEVQPAEFSPEFVVNMLPKLEWAALVQTCHDVMPQLQGEKAGEVSLMLPPSFSDSDRQDENFLRALHHVLVEFHIMEAKLVCPECGREYPISKGIPNMLLQDDEVS</sequence>
<dbReference type="VEuPathDB" id="CryptoDB:Cvel_13005"/>
<name>A0A0G4ICE5_9ALVE</name>
<dbReference type="Gene3D" id="2.20.25.10">
    <property type="match status" value="1"/>
</dbReference>
<evidence type="ECO:0000313" key="3">
    <source>
        <dbReference type="EMBL" id="CEM54740.1"/>
    </source>
</evidence>
<dbReference type="InterPro" id="IPR039127">
    <property type="entry name" value="Trm112"/>
</dbReference>
<dbReference type="GO" id="GO:0046982">
    <property type="term" value="F:protein heterodimerization activity"/>
    <property type="evidence" value="ECO:0007669"/>
    <property type="project" value="InterPro"/>
</dbReference>
<dbReference type="PANTHER" id="PTHR12773:SF0">
    <property type="entry name" value="MULTIFUNCTIONAL METHYLTRANSFERASE SUBUNIT TRM112-LIKE PROTEIN"/>
    <property type="match status" value="1"/>
</dbReference>
<dbReference type="GO" id="GO:0030488">
    <property type="term" value="P:tRNA methylation"/>
    <property type="evidence" value="ECO:0007669"/>
    <property type="project" value="TreeGrafter"/>
</dbReference>
<dbReference type="AlphaFoldDB" id="A0A0G4ICE5"/>
<dbReference type="EMBL" id="CDMZ01005812">
    <property type="protein sequence ID" value="CEM54740.1"/>
    <property type="molecule type" value="Genomic_DNA"/>
</dbReference>
<feature type="compositionally biased region" description="Low complexity" evidence="2">
    <location>
        <begin position="53"/>
        <end position="64"/>
    </location>
</feature>
<dbReference type="Pfam" id="PF03966">
    <property type="entry name" value="Trm112p"/>
    <property type="match status" value="1"/>
</dbReference>
<evidence type="ECO:0008006" key="4">
    <source>
        <dbReference type="Google" id="ProtNLM"/>
    </source>
</evidence>
<evidence type="ECO:0000256" key="2">
    <source>
        <dbReference type="SAM" id="MobiDB-lite"/>
    </source>
</evidence>
<gene>
    <name evidence="3" type="ORF">Cvel_13005</name>
</gene>
<dbReference type="SUPFAM" id="SSF158997">
    <property type="entry name" value="Trm112p-like"/>
    <property type="match status" value="1"/>
</dbReference>
<protein>
    <recommendedName>
        <fullName evidence="4">Trm112p-like protein</fullName>
    </recommendedName>
</protein>
<dbReference type="PhylomeDB" id="A0A0G4ICE5"/>
<feature type="region of interest" description="Disordered" evidence="2">
    <location>
        <begin position="36"/>
        <end position="72"/>
    </location>
</feature>
<proteinExistence type="inferred from homology"/>